<protein>
    <submittedName>
        <fullName evidence="3">SDR family NAD(P)-dependent oxidoreductase</fullName>
    </submittedName>
</protein>
<evidence type="ECO:0000313" key="4">
    <source>
        <dbReference type="Proteomes" id="UP000283734"/>
    </source>
</evidence>
<accession>A0A418Y2B8</accession>
<comment type="caution">
    <text evidence="3">The sequence shown here is derived from an EMBL/GenBank/DDBJ whole genome shotgun (WGS) entry which is preliminary data.</text>
</comment>
<dbReference type="SUPFAM" id="SSF51735">
    <property type="entry name" value="NAD(P)-binding Rossmann-fold domains"/>
    <property type="match status" value="1"/>
</dbReference>
<evidence type="ECO:0000256" key="1">
    <source>
        <dbReference type="ARBA" id="ARBA00023002"/>
    </source>
</evidence>
<gene>
    <name evidence="3" type="ORF">D4A39_02160</name>
</gene>
<dbReference type="Proteomes" id="UP000283734">
    <property type="component" value="Unassembled WGS sequence"/>
</dbReference>
<keyword evidence="1" id="KW-0560">Oxidoreductase</keyword>
<dbReference type="InterPro" id="IPR002347">
    <property type="entry name" value="SDR_fam"/>
</dbReference>
<dbReference type="RefSeq" id="WP_022986215.1">
    <property type="nucleotide sequence ID" value="NZ_CAXGPP010000045.1"/>
</dbReference>
<evidence type="ECO:0000313" key="3">
    <source>
        <dbReference type="EMBL" id="RJG19679.1"/>
    </source>
</evidence>
<reference evidence="3 4" key="1">
    <citation type="submission" date="2018-09" db="EMBL/GenBank/DDBJ databases">
        <title>Alcanivorax profundi sp. nov., isolated from 1000 m-depth seawater of the Mariana Trench.</title>
        <authorList>
            <person name="Liu J."/>
        </authorList>
    </citation>
    <scope>NUCLEOTIDE SEQUENCE [LARGE SCALE GENOMIC DNA]</scope>
    <source>
        <strain evidence="3 4">MTEO17</strain>
    </source>
</reference>
<proteinExistence type="inferred from homology"/>
<name>A0A418Y2B8_9GAMM</name>
<dbReference type="Pfam" id="PF00106">
    <property type="entry name" value="adh_short"/>
    <property type="match status" value="1"/>
</dbReference>
<dbReference type="PANTHER" id="PTHR43157:SF31">
    <property type="entry name" value="PHOSPHATIDYLINOSITOL-GLYCAN BIOSYNTHESIS CLASS F PROTEIN"/>
    <property type="match status" value="1"/>
</dbReference>
<dbReference type="PANTHER" id="PTHR43157">
    <property type="entry name" value="PHOSPHATIDYLINOSITOL-GLYCAN BIOSYNTHESIS CLASS F PROTEIN-RELATED"/>
    <property type="match status" value="1"/>
</dbReference>
<dbReference type="GO" id="GO:0016491">
    <property type="term" value="F:oxidoreductase activity"/>
    <property type="evidence" value="ECO:0007669"/>
    <property type="project" value="UniProtKB-KW"/>
</dbReference>
<evidence type="ECO:0000256" key="2">
    <source>
        <dbReference type="RuleBase" id="RU000363"/>
    </source>
</evidence>
<dbReference type="PRINTS" id="PR00081">
    <property type="entry name" value="GDHRDH"/>
</dbReference>
<dbReference type="AlphaFoldDB" id="A0A418Y2B8"/>
<dbReference type="EMBL" id="QYYA01000001">
    <property type="protein sequence ID" value="RJG19679.1"/>
    <property type="molecule type" value="Genomic_DNA"/>
</dbReference>
<organism evidence="3 4">
    <name type="scientific">Alcanivorax profundi</name>
    <dbReference type="NCBI Taxonomy" id="2338368"/>
    <lineage>
        <taxon>Bacteria</taxon>
        <taxon>Pseudomonadati</taxon>
        <taxon>Pseudomonadota</taxon>
        <taxon>Gammaproteobacteria</taxon>
        <taxon>Oceanospirillales</taxon>
        <taxon>Alcanivoracaceae</taxon>
        <taxon>Alcanivorax</taxon>
    </lineage>
</organism>
<dbReference type="OrthoDB" id="109589at2"/>
<keyword evidence="4" id="KW-1185">Reference proteome</keyword>
<dbReference type="CDD" id="cd05327">
    <property type="entry name" value="retinol-DH_like_SDR_c_like"/>
    <property type="match status" value="1"/>
</dbReference>
<dbReference type="PRINTS" id="PR00080">
    <property type="entry name" value="SDRFAMILY"/>
</dbReference>
<dbReference type="Gene3D" id="3.40.50.720">
    <property type="entry name" value="NAD(P)-binding Rossmann-like Domain"/>
    <property type="match status" value="1"/>
</dbReference>
<dbReference type="InterPro" id="IPR036291">
    <property type="entry name" value="NAD(P)-bd_dom_sf"/>
</dbReference>
<dbReference type="NCBIfam" id="NF004846">
    <property type="entry name" value="PRK06197.1"/>
    <property type="match status" value="1"/>
</dbReference>
<comment type="similarity">
    <text evidence="2">Belongs to the short-chain dehydrogenases/reductases (SDR) family.</text>
</comment>
<sequence length="302" mass="32545">MGRSTWRPDHIPDLSNKTILVTGANSGIGLEAVKLFAANGAQVIMACRNASKAQAAAEQVMAETAGASLEIMALDLADLASVKEFAQEVSGRFDKVDVLLNNAGLMAPPLQRTKDGFEIQFGTNHLGHFALTGQLLPVLEAAPAPRIVQISSVVHRGGKIMWDNLNAEKSYWRWPFYAQSKLANLIFARELHRRLLAAGSPIRAFAAHPGYSATHLQDTVPGGGLFNAMIAQPAEMGCLPGVMAATSADVQAGEYYGPDGKLLELRGYPAKAYARRIADNPEVAQRLWQVSENMTGVHYLNP</sequence>